<sequence length="15" mass="1672">MYISALPIHLALCLN</sequence>
<proteinExistence type="predicted"/>
<reference evidence="1" key="1">
    <citation type="submission" date="2014-09" db="EMBL/GenBank/DDBJ databases">
        <authorList>
            <person name="Magalhaes I.L.F."/>
            <person name="Oliveira U."/>
            <person name="Santos F.R."/>
            <person name="Vidigal T.H.D.A."/>
            <person name="Brescovit A.D."/>
            <person name="Santos A.J."/>
        </authorList>
    </citation>
    <scope>NUCLEOTIDE SEQUENCE</scope>
    <source>
        <tissue evidence="1">Shoot tissue taken approximately 20 cm above the soil surface</tissue>
    </source>
</reference>
<dbReference type="EMBL" id="GBRH01265071">
    <property type="protein sequence ID" value="JAD32824.1"/>
    <property type="molecule type" value="Transcribed_RNA"/>
</dbReference>
<organism evidence="1">
    <name type="scientific">Arundo donax</name>
    <name type="common">Giant reed</name>
    <name type="synonym">Donax arundinaceus</name>
    <dbReference type="NCBI Taxonomy" id="35708"/>
    <lineage>
        <taxon>Eukaryota</taxon>
        <taxon>Viridiplantae</taxon>
        <taxon>Streptophyta</taxon>
        <taxon>Embryophyta</taxon>
        <taxon>Tracheophyta</taxon>
        <taxon>Spermatophyta</taxon>
        <taxon>Magnoliopsida</taxon>
        <taxon>Liliopsida</taxon>
        <taxon>Poales</taxon>
        <taxon>Poaceae</taxon>
        <taxon>PACMAD clade</taxon>
        <taxon>Arundinoideae</taxon>
        <taxon>Arundineae</taxon>
        <taxon>Arundo</taxon>
    </lineage>
</organism>
<name>A0A0A8Z080_ARUDO</name>
<protein>
    <submittedName>
        <fullName evidence="1">Uncharacterized protein</fullName>
    </submittedName>
</protein>
<reference evidence="1" key="2">
    <citation type="journal article" date="2015" name="Data Brief">
        <title>Shoot transcriptome of the giant reed, Arundo donax.</title>
        <authorList>
            <person name="Barrero R.A."/>
            <person name="Guerrero F.D."/>
            <person name="Moolhuijzen P."/>
            <person name="Goolsby J.A."/>
            <person name="Tidwell J."/>
            <person name="Bellgard S.E."/>
            <person name="Bellgard M.I."/>
        </authorList>
    </citation>
    <scope>NUCLEOTIDE SEQUENCE</scope>
    <source>
        <tissue evidence="1">Shoot tissue taken approximately 20 cm above the soil surface</tissue>
    </source>
</reference>
<evidence type="ECO:0000313" key="1">
    <source>
        <dbReference type="EMBL" id="JAD32824.1"/>
    </source>
</evidence>
<accession>A0A0A8Z080</accession>